<name>A0ACB8XK75_ARCLA</name>
<organism evidence="1 2">
    <name type="scientific">Arctium lappa</name>
    <name type="common">Greater burdock</name>
    <name type="synonym">Lappa major</name>
    <dbReference type="NCBI Taxonomy" id="4217"/>
    <lineage>
        <taxon>Eukaryota</taxon>
        <taxon>Viridiplantae</taxon>
        <taxon>Streptophyta</taxon>
        <taxon>Embryophyta</taxon>
        <taxon>Tracheophyta</taxon>
        <taxon>Spermatophyta</taxon>
        <taxon>Magnoliopsida</taxon>
        <taxon>eudicotyledons</taxon>
        <taxon>Gunneridae</taxon>
        <taxon>Pentapetalae</taxon>
        <taxon>asterids</taxon>
        <taxon>campanulids</taxon>
        <taxon>Asterales</taxon>
        <taxon>Asteraceae</taxon>
        <taxon>Carduoideae</taxon>
        <taxon>Cardueae</taxon>
        <taxon>Arctiinae</taxon>
        <taxon>Arctium</taxon>
    </lineage>
</organism>
<protein>
    <submittedName>
        <fullName evidence="1">Uncharacterized protein</fullName>
    </submittedName>
</protein>
<evidence type="ECO:0000313" key="1">
    <source>
        <dbReference type="EMBL" id="KAI3668059.1"/>
    </source>
</evidence>
<dbReference type="EMBL" id="CM042063">
    <property type="protein sequence ID" value="KAI3668059.1"/>
    <property type="molecule type" value="Genomic_DNA"/>
</dbReference>
<gene>
    <name evidence="1" type="ORF">L6452_43134</name>
</gene>
<sequence length="274" mass="30006">MDLATMSHSACVRFNSDSECEIPVSKDVVMNMAEVKFYSDSESESEIPVSKNVSKAAVIRKRRGSKDDSHGTSGQNRKQTRVIHGTSGQKQDQTRARHSHGVGDHETSILVGHHNENSIGHLELHSRDVFAPLVPQERPSTSMGSIQDSIGHVELHSRDVSAPSLAQERSSTSRVSIQDSIRHVELHSRDISGPSVTQDPNSTPDRRKLSTDDVLNKNGHPEISKNEISSPSRGSIHDLHSSTDIKSDLPKSDGVNDHNASSSCQTPLKRKHEA</sequence>
<proteinExistence type="predicted"/>
<keyword evidence="2" id="KW-1185">Reference proteome</keyword>
<evidence type="ECO:0000313" key="2">
    <source>
        <dbReference type="Proteomes" id="UP001055879"/>
    </source>
</evidence>
<reference evidence="1 2" key="2">
    <citation type="journal article" date="2022" name="Mol. Ecol. Resour.">
        <title>The genomes of chicory, endive, great burdock and yacon provide insights into Asteraceae paleo-polyploidization history and plant inulin production.</title>
        <authorList>
            <person name="Fan W."/>
            <person name="Wang S."/>
            <person name="Wang H."/>
            <person name="Wang A."/>
            <person name="Jiang F."/>
            <person name="Liu H."/>
            <person name="Zhao H."/>
            <person name="Xu D."/>
            <person name="Zhang Y."/>
        </authorList>
    </citation>
    <scope>NUCLEOTIDE SEQUENCE [LARGE SCALE GENOMIC DNA]</scope>
    <source>
        <strain evidence="2">cv. Niubang</strain>
    </source>
</reference>
<accession>A0ACB8XK75</accession>
<comment type="caution">
    <text evidence="1">The sequence shown here is derived from an EMBL/GenBank/DDBJ whole genome shotgun (WGS) entry which is preliminary data.</text>
</comment>
<dbReference type="Proteomes" id="UP001055879">
    <property type="component" value="Linkage Group LG17"/>
</dbReference>
<reference evidence="2" key="1">
    <citation type="journal article" date="2022" name="Mol. Ecol. Resour.">
        <title>The genomes of chicory, endive, great burdock and yacon provide insights into Asteraceae palaeo-polyploidization history and plant inulin production.</title>
        <authorList>
            <person name="Fan W."/>
            <person name="Wang S."/>
            <person name="Wang H."/>
            <person name="Wang A."/>
            <person name="Jiang F."/>
            <person name="Liu H."/>
            <person name="Zhao H."/>
            <person name="Xu D."/>
            <person name="Zhang Y."/>
        </authorList>
    </citation>
    <scope>NUCLEOTIDE SEQUENCE [LARGE SCALE GENOMIC DNA]</scope>
    <source>
        <strain evidence="2">cv. Niubang</strain>
    </source>
</reference>